<dbReference type="SMART" id="SM00867">
    <property type="entry name" value="YceI"/>
    <property type="match status" value="1"/>
</dbReference>
<feature type="domain" description="Lipid/polyisoprenoid-binding YceI-like" evidence="3">
    <location>
        <begin position="64"/>
        <end position="236"/>
    </location>
</feature>
<evidence type="ECO:0000313" key="5">
    <source>
        <dbReference type="Proteomes" id="UP000249254"/>
    </source>
</evidence>
<dbReference type="Pfam" id="PF04264">
    <property type="entry name" value="YceI"/>
    <property type="match status" value="1"/>
</dbReference>
<reference evidence="5" key="1">
    <citation type="submission" date="2018-05" db="EMBL/GenBank/DDBJ databases">
        <authorList>
            <person name="Li X."/>
        </authorList>
    </citation>
    <scope>NUCLEOTIDE SEQUENCE [LARGE SCALE GENOMIC DNA]</scope>
    <source>
        <strain evidence="5">LX32</strain>
    </source>
</reference>
<feature type="chain" id="PRO_5016409637" evidence="2">
    <location>
        <begin position="24"/>
        <end position="249"/>
    </location>
</feature>
<feature type="compositionally biased region" description="Low complexity" evidence="1">
    <location>
        <begin position="25"/>
        <end position="40"/>
    </location>
</feature>
<dbReference type="OrthoDB" id="9811006at2"/>
<dbReference type="Gene3D" id="2.40.128.110">
    <property type="entry name" value="Lipid/polyisoprenoid-binding, YceI-like"/>
    <property type="match status" value="1"/>
</dbReference>
<accession>A0A328AGC8</accession>
<dbReference type="Proteomes" id="UP000249254">
    <property type="component" value="Unassembled WGS sequence"/>
</dbReference>
<evidence type="ECO:0000256" key="2">
    <source>
        <dbReference type="SAM" id="SignalP"/>
    </source>
</evidence>
<comment type="caution">
    <text evidence="4">The sequence shown here is derived from an EMBL/GenBank/DDBJ whole genome shotgun (WGS) entry which is preliminary data.</text>
</comment>
<dbReference type="PANTHER" id="PTHR34406">
    <property type="entry name" value="PROTEIN YCEI"/>
    <property type="match status" value="1"/>
</dbReference>
<keyword evidence="2" id="KW-0732">Signal</keyword>
<name>A0A328AGC8_9CAUL</name>
<dbReference type="SUPFAM" id="SSF101874">
    <property type="entry name" value="YceI-like"/>
    <property type="match status" value="1"/>
</dbReference>
<protein>
    <submittedName>
        <fullName evidence="4">Polyisoprenoid-binding protein</fullName>
    </submittedName>
</protein>
<keyword evidence="5" id="KW-1185">Reference proteome</keyword>
<dbReference type="EMBL" id="QFYQ01000002">
    <property type="protein sequence ID" value="RAK51878.1"/>
    <property type="molecule type" value="Genomic_DNA"/>
</dbReference>
<proteinExistence type="predicted"/>
<gene>
    <name evidence="4" type="ORF">DJ017_18875</name>
</gene>
<dbReference type="InterPro" id="IPR007372">
    <property type="entry name" value="Lipid/polyisoprenoid-bd_YceI"/>
</dbReference>
<sequence length="249" mass="25803">MRRTLTAACALAALAACSPKSETGNATNTAAKAPAPAAAPTSPPSIGEPIVPEAPGQTNAPAGTYTMDPHHSTMVFRVSHLGFSHYRGQFTKMDGQMTFDPAHPEAISVTATIDPKSLSIPVPPAGFKDTLLGKDWLDAGQFPQITYRSTKVEPTGANTARVTGDLTLHGVTKPVVMELVFNGGYAANAYDGARIGFAGHGAFRRSDFGIKTGIPAPGTNMGVGDQVDFTLETEWSSGKPTGPAPAPGK</sequence>
<dbReference type="PANTHER" id="PTHR34406:SF1">
    <property type="entry name" value="PROTEIN YCEI"/>
    <property type="match status" value="1"/>
</dbReference>
<dbReference type="RefSeq" id="WP_111530440.1">
    <property type="nucleotide sequence ID" value="NZ_JBHRSG010000003.1"/>
</dbReference>
<dbReference type="AlphaFoldDB" id="A0A328AGC8"/>
<feature type="region of interest" description="Disordered" evidence="1">
    <location>
        <begin position="20"/>
        <end position="59"/>
    </location>
</feature>
<feature type="signal peptide" evidence="2">
    <location>
        <begin position="1"/>
        <end position="23"/>
    </location>
</feature>
<evidence type="ECO:0000259" key="3">
    <source>
        <dbReference type="SMART" id="SM00867"/>
    </source>
</evidence>
<dbReference type="PROSITE" id="PS51257">
    <property type="entry name" value="PROKAR_LIPOPROTEIN"/>
    <property type="match status" value="1"/>
</dbReference>
<dbReference type="InterPro" id="IPR036761">
    <property type="entry name" value="TTHA0802/YceI-like_sf"/>
</dbReference>
<evidence type="ECO:0000313" key="4">
    <source>
        <dbReference type="EMBL" id="RAK51878.1"/>
    </source>
</evidence>
<organism evidence="4 5">
    <name type="scientific">Phenylobacterium soli</name>
    <dbReference type="NCBI Taxonomy" id="2170551"/>
    <lineage>
        <taxon>Bacteria</taxon>
        <taxon>Pseudomonadati</taxon>
        <taxon>Pseudomonadota</taxon>
        <taxon>Alphaproteobacteria</taxon>
        <taxon>Caulobacterales</taxon>
        <taxon>Caulobacteraceae</taxon>
        <taxon>Phenylobacterium</taxon>
    </lineage>
</organism>
<evidence type="ECO:0000256" key="1">
    <source>
        <dbReference type="SAM" id="MobiDB-lite"/>
    </source>
</evidence>